<dbReference type="EMBL" id="PKPP01001466">
    <property type="protein sequence ID" value="PWA82511.1"/>
    <property type="molecule type" value="Genomic_DNA"/>
</dbReference>
<reference evidence="2 3" key="1">
    <citation type="journal article" date="2018" name="Mol. Plant">
        <title>The genome of Artemisia annua provides insight into the evolution of Asteraceae family and artemisinin biosynthesis.</title>
        <authorList>
            <person name="Shen Q."/>
            <person name="Zhang L."/>
            <person name="Liao Z."/>
            <person name="Wang S."/>
            <person name="Yan T."/>
            <person name="Shi P."/>
            <person name="Liu M."/>
            <person name="Fu X."/>
            <person name="Pan Q."/>
            <person name="Wang Y."/>
            <person name="Lv Z."/>
            <person name="Lu X."/>
            <person name="Zhang F."/>
            <person name="Jiang W."/>
            <person name="Ma Y."/>
            <person name="Chen M."/>
            <person name="Hao X."/>
            <person name="Li L."/>
            <person name="Tang Y."/>
            <person name="Lv G."/>
            <person name="Zhou Y."/>
            <person name="Sun X."/>
            <person name="Brodelius P.E."/>
            <person name="Rose J.K.C."/>
            <person name="Tang K."/>
        </authorList>
    </citation>
    <scope>NUCLEOTIDE SEQUENCE [LARGE SCALE GENOMIC DNA]</scope>
    <source>
        <strain evidence="3">cv. Huhao1</strain>
        <tissue evidence="2">Leaf</tissue>
    </source>
</reference>
<sequence>MAGDLGCEGRVSAPNVCRDVSDGLSFHSAFPGSNDMASSMLSGSVSHGNYSHMHLKRKFCESMNVCQGPNLKRLKIVGSSCGESGGMGTEPFMQQSFASFLPEGYGRGPLILDFTTGSIRHGMEPDGSEMPAVLPLSRGALAASTCDQVLCTSAYDRGKRPMELYTGERPARRRRLRRECCSVNSVDERTPRMSQSLMPNDDAHVGYSRDFEVLMQGSLAATTTKPVPHTSVLSSSDEVPFTAENVHPTPAANGAEGIPDIGGLPTSGRTSRGRRNRYQNIPSSTESPPHVHSSVHARQGSTRLSNLAIVSVPIAMPVSGMKRDLVLLHVGQVYHQIGKLCPEEGSDPRFLQLYIYDTDREVDNRLSHFRNGTETRLRRDIVEGLIRVLDEHNALVQLFRTARDKLHEADVPEFKAQQVQHFDKGWSPIPRYMKAFPQLTAADRPDVVDRIFSERSMI</sequence>
<protein>
    <recommendedName>
        <fullName evidence="4">Helitron helicase-like domain-containing protein</fullName>
    </recommendedName>
</protein>
<proteinExistence type="predicted"/>
<organism evidence="2 3">
    <name type="scientific">Artemisia annua</name>
    <name type="common">Sweet wormwood</name>
    <dbReference type="NCBI Taxonomy" id="35608"/>
    <lineage>
        <taxon>Eukaryota</taxon>
        <taxon>Viridiplantae</taxon>
        <taxon>Streptophyta</taxon>
        <taxon>Embryophyta</taxon>
        <taxon>Tracheophyta</taxon>
        <taxon>Spermatophyta</taxon>
        <taxon>Magnoliopsida</taxon>
        <taxon>eudicotyledons</taxon>
        <taxon>Gunneridae</taxon>
        <taxon>Pentapetalae</taxon>
        <taxon>asterids</taxon>
        <taxon>campanulids</taxon>
        <taxon>Asterales</taxon>
        <taxon>Asteraceae</taxon>
        <taxon>Asteroideae</taxon>
        <taxon>Anthemideae</taxon>
        <taxon>Artemisiinae</taxon>
        <taxon>Artemisia</taxon>
    </lineage>
</organism>
<evidence type="ECO:0008006" key="4">
    <source>
        <dbReference type="Google" id="ProtNLM"/>
    </source>
</evidence>
<dbReference type="Proteomes" id="UP000245207">
    <property type="component" value="Unassembled WGS sequence"/>
</dbReference>
<evidence type="ECO:0000313" key="3">
    <source>
        <dbReference type="Proteomes" id="UP000245207"/>
    </source>
</evidence>
<name>A0A2U1P9T3_ARTAN</name>
<feature type="compositionally biased region" description="Polar residues" evidence="1">
    <location>
        <begin position="278"/>
        <end position="287"/>
    </location>
</feature>
<feature type="region of interest" description="Disordered" evidence="1">
    <location>
        <begin position="249"/>
        <end position="299"/>
    </location>
</feature>
<gene>
    <name evidence="2" type="ORF">CTI12_AA051370</name>
</gene>
<comment type="caution">
    <text evidence="2">The sequence shown here is derived from an EMBL/GenBank/DDBJ whole genome shotgun (WGS) entry which is preliminary data.</text>
</comment>
<evidence type="ECO:0000313" key="2">
    <source>
        <dbReference type="EMBL" id="PWA82511.1"/>
    </source>
</evidence>
<accession>A0A2U1P9T3</accession>
<keyword evidence="3" id="KW-1185">Reference proteome</keyword>
<evidence type="ECO:0000256" key="1">
    <source>
        <dbReference type="SAM" id="MobiDB-lite"/>
    </source>
</evidence>
<dbReference type="PANTHER" id="PTHR45786:SF74">
    <property type="entry name" value="ATP-DEPENDENT DNA HELICASE"/>
    <property type="match status" value="1"/>
</dbReference>
<dbReference type="PANTHER" id="PTHR45786">
    <property type="entry name" value="DNA BINDING PROTEIN-LIKE"/>
    <property type="match status" value="1"/>
</dbReference>
<dbReference type="AlphaFoldDB" id="A0A2U1P9T3"/>